<name>A0A7W6MZ24_9BACT</name>
<dbReference type="RefSeq" id="WP_124317354.1">
    <property type="nucleotide sequence ID" value="NZ_AP028155.1"/>
</dbReference>
<protein>
    <recommendedName>
        <fullName evidence="3">DUF4270 domain-containing protein</fullName>
    </recommendedName>
</protein>
<dbReference type="AlphaFoldDB" id="A0A7W6MZ24"/>
<keyword evidence="2" id="KW-1185">Reference proteome</keyword>
<comment type="caution">
    <text evidence="1">The sequence shown here is derived from an EMBL/GenBank/DDBJ whole genome shotgun (WGS) entry which is preliminary data.</text>
</comment>
<accession>A0A7W6MZ24</accession>
<dbReference type="PROSITE" id="PS51257">
    <property type="entry name" value="PROKAR_LIPOPROTEIN"/>
    <property type="match status" value="1"/>
</dbReference>
<evidence type="ECO:0000313" key="1">
    <source>
        <dbReference type="EMBL" id="MBB4026614.1"/>
    </source>
</evidence>
<dbReference type="Proteomes" id="UP000546007">
    <property type="component" value="Unassembled WGS sequence"/>
</dbReference>
<organism evidence="1 2">
    <name type="scientific">Butyricimonas faecihominis</name>
    <dbReference type="NCBI Taxonomy" id="1472416"/>
    <lineage>
        <taxon>Bacteria</taxon>
        <taxon>Pseudomonadati</taxon>
        <taxon>Bacteroidota</taxon>
        <taxon>Bacteroidia</taxon>
        <taxon>Bacteroidales</taxon>
        <taxon>Odoribacteraceae</taxon>
        <taxon>Butyricimonas</taxon>
    </lineage>
</organism>
<dbReference type="OrthoDB" id="1092930at2"/>
<sequence length="458" mass="51857">MRIVFLAGLLFALYSCNNDLNTIGDTMVPAEGYVNIETFDIETSTVRLNPFPTSLNILTKMLESNQLTLGKMTDKTTGVTTATPYFQLIGSGNSGIPNYDDNYVYDSLTLAFPFKYDETKILAGDTATLQTYRVYRLKNFPPTDFDDPCIYSNETLPLYDPETPLATLSVRLEKQFFTQRDKEAYFKLDDALGRELFSLIRRQDSILDQSNALDFMRYFAGLTIVPDKDNMALLPIDGSRLSLTCHYHLDVKTGTYSFQPLAAYSSGGYYAFTNIEHTPSDRFSNVSWYNPLPYTQENKAVIQGQNGYMLKMKLPFKSDVNPYRTILKVEIVLEPKIDNFEDIPEPTTIQVFTLDKYSRISGKLTDLSGNSVFGYLETNPNYKEDRKYRIDITDYYNSMVSNGTGGIDPELNLLIGLAGSPVQVGVDEINTFVGANNLTFQRLIVDKTPVLRIYYANY</sequence>
<dbReference type="InterPro" id="IPR025366">
    <property type="entry name" value="DUF4270"/>
</dbReference>
<proteinExistence type="predicted"/>
<gene>
    <name evidence="1" type="ORF">GGR14_002408</name>
</gene>
<dbReference type="GeneID" id="93101747"/>
<evidence type="ECO:0000313" key="2">
    <source>
        <dbReference type="Proteomes" id="UP000546007"/>
    </source>
</evidence>
<dbReference type="Pfam" id="PF14092">
    <property type="entry name" value="DUF4270"/>
    <property type="match status" value="1"/>
</dbReference>
<evidence type="ECO:0008006" key="3">
    <source>
        <dbReference type="Google" id="ProtNLM"/>
    </source>
</evidence>
<reference evidence="1 2" key="1">
    <citation type="submission" date="2020-08" db="EMBL/GenBank/DDBJ databases">
        <title>Genomic Encyclopedia of Type Strains, Phase IV (KMG-IV): sequencing the most valuable type-strain genomes for metagenomic binning, comparative biology and taxonomic classification.</title>
        <authorList>
            <person name="Goeker M."/>
        </authorList>
    </citation>
    <scope>NUCLEOTIDE SEQUENCE [LARGE SCALE GENOMIC DNA]</scope>
    <source>
        <strain evidence="1 2">DSM 105721</strain>
    </source>
</reference>
<dbReference type="EMBL" id="JACIES010000005">
    <property type="protein sequence ID" value="MBB4026614.1"/>
    <property type="molecule type" value="Genomic_DNA"/>
</dbReference>